<dbReference type="PRINTS" id="PR00080">
    <property type="entry name" value="SDRFAMILY"/>
</dbReference>
<dbReference type="PANTHER" id="PTHR43639">
    <property type="entry name" value="OXIDOREDUCTASE, SHORT-CHAIN DEHYDROGENASE/REDUCTASE FAMILY (AFU_ORTHOLOGUE AFUA_5G02870)"/>
    <property type="match status" value="1"/>
</dbReference>
<evidence type="ECO:0000313" key="4">
    <source>
        <dbReference type="EMBL" id="QUE52960.1"/>
    </source>
</evidence>
<dbReference type="InterPro" id="IPR036291">
    <property type="entry name" value="NAD(P)-bd_dom_sf"/>
</dbReference>
<proteinExistence type="inferred from homology"/>
<reference evidence="4" key="1">
    <citation type="submission" date="2021-04" db="EMBL/GenBank/DDBJ databases">
        <title>Luteolibacter sp. 32A isolated from the skin of an Anderson's salamander (Ambystoma andersonii).</title>
        <authorList>
            <person name="Spergser J."/>
            <person name="Busse H.-J."/>
        </authorList>
    </citation>
    <scope>NUCLEOTIDE SEQUENCE</scope>
    <source>
        <strain evidence="4">32A</strain>
    </source>
</reference>
<dbReference type="KEGG" id="lamb:KBB96_08715"/>
<dbReference type="NCBIfam" id="NF005559">
    <property type="entry name" value="PRK07231.1"/>
    <property type="match status" value="1"/>
</dbReference>
<dbReference type="Proteomes" id="UP000676169">
    <property type="component" value="Chromosome"/>
</dbReference>
<evidence type="ECO:0000259" key="3">
    <source>
        <dbReference type="SMART" id="SM00822"/>
    </source>
</evidence>
<gene>
    <name evidence="4" type="ORF">KBB96_08715</name>
</gene>
<evidence type="ECO:0000256" key="1">
    <source>
        <dbReference type="ARBA" id="ARBA00006484"/>
    </source>
</evidence>
<keyword evidence="5" id="KW-1185">Reference proteome</keyword>
<keyword evidence="2 4" id="KW-0560">Oxidoreductase</keyword>
<dbReference type="SUPFAM" id="SSF51735">
    <property type="entry name" value="NAD(P)-binding Rossmann-fold domains"/>
    <property type="match status" value="1"/>
</dbReference>
<organism evidence="4 5">
    <name type="scientific">Luteolibacter ambystomatis</name>
    <dbReference type="NCBI Taxonomy" id="2824561"/>
    <lineage>
        <taxon>Bacteria</taxon>
        <taxon>Pseudomonadati</taxon>
        <taxon>Verrucomicrobiota</taxon>
        <taxon>Verrucomicrobiia</taxon>
        <taxon>Verrucomicrobiales</taxon>
        <taxon>Verrucomicrobiaceae</taxon>
        <taxon>Luteolibacter</taxon>
    </lineage>
</organism>
<evidence type="ECO:0000256" key="2">
    <source>
        <dbReference type="ARBA" id="ARBA00023002"/>
    </source>
</evidence>
<dbReference type="GO" id="GO:0047936">
    <property type="term" value="F:glucose 1-dehydrogenase [NAD(P)+] activity"/>
    <property type="evidence" value="ECO:0007669"/>
    <property type="project" value="UniProtKB-EC"/>
</dbReference>
<comment type="similarity">
    <text evidence="1">Belongs to the short-chain dehydrogenases/reductases (SDR) family.</text>
</comment>
<dbReference type="PRINTS" id="PR00081">
    <property type="entry name" value="GDHRDH"/>
</dbReference>
<dbReference type="RefSeq" id="WP_211634304.1">
    <property type="nucleotide sequence ID" value="NZ_CP073100.1"/>
</dbReference>
<dbReference type="PROSITE" id="PS00061">
    <property type="entry name" value="ADH_SHORT"/>
    <property type="match status" value="1"/>
</dbReference>
<dbReference type="FunFam" id="3.40.50.720:FF:000084">
    <property type="entry name" value="Short-chain dehydrogenase reductase"/>
    <property type="match status" value="1"/>
</dbReference>
<evidence type="ECO:0000313" key="5">
    <source>
        <dbReference type="Proteomes" id="UP000676169"/>
    </source>
</evidence>
<dbReference type="InterPro" id="IPR057326">
    <property type="entry name" value="KR_dom"/>
</dbReference>
<sequence length="256" mass="26408">MSTTISKKLAGKHAIVTGASKGIGASIARLLAAEGASVIVNYASSRDGADRVVAEITGAGGKALAVQADVSKQEDITRLIAESVAAYGPIDILVNNAGIYQMAPLEEVTAESFQQQFGLNVLGLLLTTKEAVKQFNPTGGSVINISSVVSTYAPPGSSVYSGTKGAVDTITRVLSKELGARGIRVNAINPGMVDTEGTRSAGITADESEFRKHLETISPLGRIGRPDDIGSAAVFLASDDSSWVTGELFYIAGGLH</sequence>
<accession>A0A975PGV4</accession>
<name>A0A975PGV4_9BACT</name>
<dbReference type="AlphaFoldDB" id="A0A975PGV4"/>
<dbReference type="Pfam" id="PF13561">
    <property type="entry name" value="adh_short_C2"/>
    <property type="match status" value="1"/>
</dbReference>
<feature type="domain" description="Ketoreductase" evidence="3">
    <location>
        <begin position="12"/>
        <end position="191"/>
    </location>
</feature>
<dbReference type="EC" id="1.1.1.47" evidence="4"/>
<dbReference type="PANTHER" id="PTHR43639:SF1">
    <property type="entry name" value="SHORT-CHAIN DEHYDROGENASE_REDUCTASE FAMILY PROTEIN"/>
    <property type="match status" value="1"/>
</dbReference>
<dbReference type="InterPro" id="IPR020904">
    <property type="entry name" value="Sc_DH/Rdtase_CS"/>
</dbReference>
<dbReference type="EMBL" id="CP073100">
    <property type="protein sequence ID" value="QUE52960.1"/>
    <property type="molecule type" value="Genomic_DNA"/>
</dbReference>
<protein>
    <submittedName>
        <fullName evidence="4">Glucose 1-dehydrogenase</fullName>
        <ecNumber evidence="4">1.1.1.47</ecNumber>
    </submittedName>
</protein>
<dbReference type="Gene3D" id="3.40.50.720">
    <property type="entry name" value="NAD(P)-binding Rossmann-like Domain"/>
    <property type="match status" value="1"/>
</dbReference>
<dbReference type="InterPro" id="IPR002347">
    <property type="entry name" value="SDR_fam"/>
</dbReference>
<dbReference type="SMART" id="SM00822">
    <property type="entry name" value="PKS_KR"/>
    <property type="match status" value="1"/>
</dbReference>